<gene>
    <name evidence="2" type="ORF">ACFQDL_17035</name>
</gene>
<evidence type="ECO:0000313" key="2">
    <source>
        <dbReference type="EMBL" id="MFC6671585.1"/>
    </source>
</evidence>
<protein>
    <recommendedName>
        <fullName evidence="4">MCE family protein</fullName>
    </recommendedName>
</protein>
<comment type="caution">
    <text evidence="2">The sequence shown here is derived from an EMBL/GenBank/DDBJ whole genome shotgun (WGS) entry which is preliminary data.</text>
</comment>
<accession>A0ABW2A254</accession>
<dbReference type="EMBL" id="JBHSWE010000001">
    <property type="protein sequence ID" value="MFC6671585.1"/>
    <property type="molecule type" value="Genomic_DNA"/>
</dbReference>
<keyword evidence="1" id="KW-0175">Coiled coil</keyword>
<dbReference type="RefSeq" id="WP_379910087.1">
    <property type="nucleotide sequence ID" value="NZ_JBHSWE010000001.1"/>
</dbReference>
<sequence length="174" mass="18826">MIVADPSPFGALLGSSEALLAGVGELVERGTELLSRDNIDRIGRILEDLEQLSQTLAASRTSVVETLSTMNATLDETRGVVAQTREALAREGVPMLASGRRAMASLERSSQQLERLLARHEQRLDAGLGSVGEIAPLMQDLQRGVATLNRILQRLEEDPAGYLRGRPPLGEFEP</sequence>
<proteinExistence type="predicted"/>
<organism evidence="2 3">
    <name type="scientific">Marinobacterium aestuariivivens</name>
    <dbReference type="NCBI Taxonomy" id="1698799"/>
    <lineage>
        <taxon>Bacteria</taxon>
        <taxon>Pseudomonadati</taxon>
        <taxon>Pseudomonadota</taxon>
        <taxon>Gammaproteobacteria</taxon>
        <taxon>Oceanospirillales</taxon>
        <taxon>Oceanospirillaceae</taxon>
        <taxon>Marinobacterium</taxon>
    </lineage>
</organism>
<keyword evidence="3" id="KW-1185">Reference proteome</keyword>
<dbReference type="Proteomes" id="UP001596422">
    <property type="component" value="Unassembled WGS sequence"/>
</dbReference>
<feature type="coiled-coil region" evidence="1">
    <location>
        <begin position="103"/>
        <end position="158"/>
    </location>
</feature>
<name>A0ABW2A254_9GAMM</name>
<reference evidence="3" key="1">
    <citation type="journal article" date="2019" name="Int. J. Syst. Evol. Microbiol.">
        <title>The Global Catalogue of Microorganisms (GCM) 10K type strain sequencing project: providing services to taxonomists for standard genome sequencing and annotation.</title>
        <authorList>
            <consortium name="The Broad Institute Genomics Platform"/>
            <consortium name="The Broad Institute Genome Sequencing Center for Infectious Disease"/>
            <person name="Wu L."/>
            <person name="Ma J."/>
        </authorList>
    </citation>
    <scope>NUCLEOTIDE SEQUENCE [LARGE SCALE GENOMIC DNA]</scope>
    <source>
        <strain evidence="3">NBRC 111756</strain>
    </source>
</reference>
<evidence type="ECO:0000313" key="3">
    <source>
        <dbReference type="Proteomes" id="UP001596422"/>
    </source>
</evidence>
<evidence type="ECO:0000256" key="1">
    <source>
        <dbReference type="SAM" id="Coils"/>
    </source>
</evidence>
<evidence type="ECO:0008006" key="4">
    <source>
        <dbReference type="Google" id="ProtNLM"/>
    </source>
</evidence>